<accession>A0ABX1VH52</accession>
<proteinExistence type="predicted"/>
<keyword evidence="2" id="KW-0067">ATP-binding</keyword>
<evidence type="ECO:0000256" key="1">
    <source>
        <dbReference type="ARBA" id="ARBA00022741"/>
    </source>
</evidence>
<dbReference type="SMART" id="SM00382">
    <property type="entry name" value="AAA"/>
    <property type="match status" value="1"/>
</dbReference>
<evidence type="ECO:0000313" key="5">
    <source>
        <dbReference type="EMBL" id="NNJ27124.1"/>
    </source>
</evidence>
<dbReference type="InterPro" id="IPR015854">
    <property type="entry name" value="ABC_transpr_LolD-like"/>
</dbReference>
<dbReference type="PANTHER" id="PTHR24220">
    <property type="entry name" value="IMPORT ATP-BINDING PROTEIN"/>
    <property type="match status" value="1"/>
</dbReference>
<keyword evidence="1" id="KW-0547">Nucleotide-binding</keyword>
<comment type="caution">
    <text evidence="5">The sequence shown here is derived from an EMBL/GenBank/DDBJ whole genome shotgun (WGS) entry which is preliminary data.</text>
</comment>
<evidence type="ECO:0000256" key="2">
    <source>
        <dbReference type="ARBA" id="ARBA00022840"/>
    </source>
</evidence>
<dbReference type="RefSeq" id="WP_171188842.1">
    <property type="nucleotide sequence ID" value="NZ_WTPX01000123.1"/>
</dbReference>
<dbReference type="InterPro" id="IPR003593">
    <property type="entry name" value="AAA+_ATPase"/>
</dbReference>
<feature type="domain" description="ABC transporter" evidence="4">
    <location>
        <begin position="16"/>
        <end position="236"/>
    </location>
</feature>
<reference evidence="5 6" key="1">
    <citation type="journal article" date="2020" name="Syst. Appl. Microbiol.">
        <title>Alienimonas chondri sp. nov., a novel planctomycete isolated from the biofilm of the red alga Chondrus crispus.</title>
        <authorList>
            <person name="Vitorino I."/>
            <person name="Albuquerque L."/>
            <person name="Wiegand S."/>
            <person name="Kallscheuer N."/>
            <person name="da Costa M.S."/>
            <person name="Lobo-da-Cunha A."/>
            <person name="Jogler C."/>
            <person name="Lage O.M."/>
        </authorList>
    </citation>
    <scope>NUCLEOTIDE SEQUENCE [LARGE SCALE GENOMIC DNA]</scope>
    <source>
        <strain evidence="5 6">LzC2</strain>
    </source>
</reference>
<name>A0ABX1VH52_9PLAN</name>
<dbReference type="EMBL" id="WTPX01000123">
    <property type="protein sequence ID" value="NNJ27124.1"/>
    <property type="molecule type" value="Genomic_DNA"/>
</dbReference>
<dbReference type="InterPro" id="IPR003439">
    <property type="entry name" value="ABC_transporter-like_ATP-bd"/>
</dbReference>
<dbReference type="InterPro" id="IPR027417">
    <property type="entry name" value="P-loop_NTPase"/>
</dbReference>
<dbReference type="PROSITE" id="PS50893">
    <property type="entry name" value="ABC_TRANSPORTER_2"/>
    <property type="match status" value="1"/>
</dbReference>
<protein>
    <recommendedName>
        <fullName evidence="4">ABC transporter domain-containing protein</fullName>
    </recommendedName>
</protein>
<keyword evidence="6" id="KW-1185">Reference proteome</keyword>
<dbReference type="SUPFAM" id="SSF52540">
    <property type="entry name" value="P-loop containing nucleoside triphosphate hydrolases"/>
    <property type="match status" value="1"/>
</dbReference>
<dbReference type="Proteomes" id="UP000609651">
    <property type="component" value="Unassembled WGS sequence"/>
</dbReference>
<evidence type="ECO:0000259" key="4">
    <source>
        <dbReference type="PROSITE" id="PS50893"/>
    </source>
</evidence>
<dbReference type="InterPro" id="IPR016181">
    <property type="entry name" value="Acyl_CoA_acyltransferase"/>
</dbReference>
<evidence type="ECO:0000313" key="6">
    <source>
        <dbReference type="Proteomes" id="UP000609651"/>
    </source>
</evidence>
<dbReference type="Gene3D" id="3.40.50.300">
    <property type="entry name" value="P-loop containing nucleotide triphosphate hydrolases"/>
    <property type="match status" value="1"/>
</dbReference>
<gene>
    <name evidence="5" type="ORF">LzC2_32230</name>
</gene>
<dbReference type="PANTHER" id="PTHR24220:SF676">
    <property type="entry name" value="OLIGOPEPTIDE TRANSPORT ATP-BINDING PROTEIN AMIE"/>
    <property type="match status" value="1"/>
</dbReference>
<organism evidence="5 6">
    <name type="scientific">Alienimonas chondri</name>
    <dbReference type="NCBI Taxonomy" id="2681879"/>
    <lineage>
        <taxon>Bacteria</taxon>
        <taxon>Pseudomonadati</taxon>
        <taxon>Planctomycetota</taxon>
        <taxon>Planctomycetia</taxon>
        <taxon>Planctomycetales</taxon>
        <taxon>Planctomycetaceae</taxon>
        <taxon>Alienimonas</taxon>
    </lineage>
</organism>
<evidence type="ECO:0000256" key="3">
    <source>
        <dbReference type="SAM" id="MobiDB-lite"/>
    </source>
</evidence>
<dbReference type="CDD" id="cd00267">
    <property type="entry name" value="ABC_ATPase"/>
    <property type="match status" value="1"/>
</dbReference>
<sequence length="477" mass="50721">MHLSVSHPLRPRRRSLNTARVAASFGLDVAPADRLTIAEDLPVHAGPGRITLFTGPSGSGKSTLLRAAADRLESDAAAGGPPVVRADALTLPDRPLADALPIGFDAACALLSKCGLAEPRLLLRTPAELSDGQRFRFRLALAVCLAQGGKEPGAVVCDEFAAVLDRTLAAAVAHNVRRLCAATGVGFLLATTHDDLADDLAPHHAVRCRSAGPPLSDATPAEEEQNPLAGRRSLGPLFAPDDLDGRISFAGDLRLTVASRGDWPAFADWHYRAHTVGVVRFGVMLWHVRPPGVIGKSDESPSTAEPVGIALFCSPPLSLRGRNQYFGTGSRWTSAGLKAMNAQLVTLSRVVLHPTYRGCSLAAPFVAAACDACPFPWIESLTQLGQTHPFLERSGFVKLPVEPAPSRSSKPNDLRQHSALYGAGGRGKKKATLSAVSHAKSRHAAPAYLIRDNRSAPAVLETNRLTRRRQELEGCDE</sequence>
<feature type="region of interest" description="Disordered" evidence="3">
    <location>
        <begin position="211"/>
        <end position="232"/>
    </location>
</feature>
<dbReference type="SUPFAM" id="SSF55729">
    <property type="entry name" value="Acyl-CoA N-acyltransferases (Nat)"/>
    <property type="match status" value="1"/>
</dbReference>
<feature type="region of interest" description="Disordered" evidence="3">
    <location>
        <begin position="403"/>
        <end position="432"/>
    </location>
</feature>